<protein>
    <submittedName>
        <fullName evidence="1">Uncharacterized protein</fullName>
    </submittedName>
</protein>
<evidence type="ECO:0000313" key="2">
    <source>
        <dbReference type="Proteomes" id="UP000289857"/>
    </source>
</evidence>
<name>A0A4Q1KAU1_9FLAO</name>
<evidence type="ECO:0000313" key="1">
    <source>
        <dbReference type="EMBL" id="RXR23055.1"/>
    </source>
</evidence>
<accession>A0A4Q1KAU1</accession>
<dbReference type="AlphaFoldDB" id="A0A4Q1KAU1"/>
<sequence>MNFFKRLFSKSKYHSDNESNEQSNTEPNLTAIYTTDYFEQRYVLAPIEPEMLEGCFKMIEGYFVANTITRLEEFPLHHPKNLDLVDQEGFGFVLYCSAFQLGESEATLFLAMAFSDFLIQKYGFVLYTDATPEYPLRGMTLKYDQDGVVLSLYPFEYAAKVLQGNATFSELEDRLQSQLAVMPDMRNTVNQFLNREETD</sequence>
<keyword evidence="2" id="KW-1185">Reference proteome</keyword>
<dbReference type="EMBL" id="SBKN01000003">
    <property type="protein sequence ID" value="RXR23055.1"/>
    <property type="molecule type" value="Genomic_DNA"/>
</dbReference>
<proteinExistence type="predicted"/>
<organism evidence="1 2">
    <name type="scientific">Flavobacterium stagni</name>
    <dbReference type="NCBI Taxonomy" id="2506421"/>
    <lineage>
        <taxon>Bacteria</taxon>
        <taxon>Pseudomonadati</taxon>
        <taxon>Bacteroidota</taxon>
        <taxon>Flavobacteriia</taxon>
        <taxon>Flavobacteriales</taxon>
        <taxon>Flavobacteriaceae</taxon>
        <taxon>Flavobacterium</taxon>
    </lineage>
</organism>
<dbReference type="RefSeq" id="WP_129461285.1">
    <property type="nucleotide sequence ID" value="NZ_SBKN01000003.1"/>
</dbReference>
<dbReference type="OrthoDB" id="1247225at2"/>
<reference evidence="2" key="1">
    <citation type="submission" date="2019-01" db="EMBL/GenBank/DDBJ databases">
        <title>Cytophagaceae bacterium strain CAR-16.</title>
        <authorList>
            <person name="Chen W.-M."/>
        </authorList>
    </citation>
    <scope>NUCLEOTIDE SEQUENCE [LARGE SCALE GENOMIC DNA]</scope>
    <source>
        <strain evidence="2">WWJ-16</strain>
    </source>
</reference>
<comment type="caution">
    <text evidence="1">The sequence shown here is derived from an EMBL/GenBank/DDBJ whole genome shotgun (WGS) entry which is preliminary data.</text>
</comment>
<dbReference type="Proteomes" id="UP000289857">
    <property type="component" value="Unassembled WGS sequence"/>
</dbReference>
<gene>
    <name evidence="1" type="ORF">EQG61_07410</name>
</gene>